<dbReference type="RefSeq" id="WP_271216951.1">
    <property type="nucleotide sequence ID" value="NZ_BAAAVD010000064.1"/>
</dbReference>
<dbReference type="EMBL" id="BSEV01000002">
    <property type="protein sequence ID" value="GLK08472.1"/>
    <property type="molecule type" value="Genomic_DNA"/>
</dbReference>
<dbReference type="Proteomes" id="UP001143474">
    <property type="component" value="Unassembled WGS sequence"/>
</dbReference>
<gene>
    <name evidence="1" type="ORF">GCM10017600_18770</name>
</gene>
<protein>
    <submittedName>
        <fullName evidence="1">Uncharacterized protein</fullName>
    </submittedName>
</protein>
<evidence type="ECO:0000313" key="2">
    <source>
        <dbReference type="Proteomes" id="UP001143474"/>
    </source>
</evidence>
<dbReference type="AlphaFoldDB" id="A0A9W6MBW2"/>
<reference evidence="1" key="2">
    <citation type="submission" date="2023-01" db="EMBL/GenBank/DDBJ databases">
        <authorList>
            <person name="Sun Q."/>
            <person name="Evtushenko L."/>
        </authorList>
    </citation>
    <scope>NUCLEOTIDE SEQUENCE</scope>
    <source>
        <strain evidence="1">VKM Ac-2007</strain>
    </source>
</reference>
<proteinExistence type="predicted"/>
<sequence>MRNPERELPAEDQWDLLVEHNIYYYFHGLWVESDDPEEVSRLLRVDPETRLDCDLETLVEAYQGRPADTVWIGPHAPGWTHVLAFGLYLFHPAIRGLGKRRVFEIRYDHAQYDLEGLYLDYDGVQLGDVNPPYEEGGLMTLPDYRSHTNGLVLIEDLDLDRHLHLMLCTVGRITGRFLDREWFASTRGLYRIPDGAWPELW</sequence>
<evidence type="ECO:0000313" key="1">
    <source>
        <dbReference type="EMBL" id="GLK08472.1"/>
    </source>
</evidence>
<accession>A0A9W6MBW2</accession>
<keyword evidence="2" id="KW-1185">Reference proteome</keyword>
<comment type="caution">
    <text evidence="1">The sequence shown here is derived from an EMBL/GenBank/DDBJ whole genome shotgun (WGS) entry which is preliminary data.</text>
</comment>
<reference evidence="1" key="1">
    <citation type="journal article" date="2014" name="Int. J. Syst. Evol. Microbiol.">
        <title>Complete genome sequence of Corynebacterium casei LMG S-19264T (=DSM 44701T), isolated from a smear-ripened cheese.</title>
        <authorList>
            <consortium name="US DOE Joint Genome Institute (JGI-PGF)"/>
            <person name="Walter F."/>
            <person name="Albersmeier A."/>
            <person name="Kalinowski J."/>
            <person name="Ruckert C."/>
        </authorList>
    </citation>
    <scope>NUCLEOTIDE SEQUENCE</scope>
    <source>
        <strain evidence="1">VKM Ac-2007</strain>
    </source>
</reference>
<name>A0A9W6MBW2_9ACTN</name>
<organism evidence="1 2">
    <name type="scientific">Streptosporangium carneum</name>
    <dbReference type="NCBI Taxonomy" id="47481"/>
    <lineage>
        <taxon>Bacteria</taxon>
        <taxon>Bacillati</taxon>
        <taxon>Actinomycetota</taxon>
        <taxon>Actinomycetes</taxon>
        <taxon>Streptosporangiales</taxon>
        <taxon>Streptosporangiaceae</taxon>
        <taxon>Streptosporangium</taxon>
    </lineage>
</organism>